<organism evidence="9 10">
    <name type="scientific">Mucilaginibacter jinjuensis</name>
    <dbReference type="NCBI Taxonomy" id="1176721"/>
    <lineage>
        <taxon>Bacteria</taxon>
        <taxon>Pseudomonadati</taxon>
        <taxon>Bacteroidota</taxon>
        <taxon>Sphingobacteriia</taxon>
        <taxon>Sphingobacteriales</taxon>
        <taxon>Sphingobacteriaceae</taxon>
        <taxon>Mucilaginibacter</taxon>
    </lineage>
</organism>
<dbReference type="PANTHER" id="PTHR43284">
    <property type="entry name" value="ASPARAGINE SYNTHETASE (GLUTAMINE-HYDROLYZING)"/>
    <property type="match status" value="1"/>
</dbReference>
<feature type="domain" description="Glutamine amidotransferase type-2" evidence="8">
    <location>
        <begin position="2"/>
        <end position="214"/>
    </location>
</feature>
<comment type="similarity">
    <text evidence="2">Belongs to the asparagine synthetase family.</text>
</comment>
<dbReference type="CDD" id="cd00712">
    <property type="entry name" value="AsnB"/>
    <property type="match status" value="1"/>
</dbReference>
<dbReference type="SUPFAM" id="SSF56235">
    <property type="entry name" value="N-terminal nucleophile aminohydrolases (Ntn hydrolases)"/>
    <property type="match status" value="1"/>
</dbReference>
<keyword evidence="10" id="KW-1185">Reference proteome</keyword>
<dbReference type="InterPro" id="IPR029055">
    <property type="entry name" value="Ntn_hydrolases_N"/>
</dbReference>
<dbReference type="Pfam" id="PF13537">
    <property type="entry name" value="GATase_7"/>
    <property type="match status" value="1"/>
</dbReference>
<dbReference type="RefSeq" id="WP_273630079.1">
    <property type="nucleotide sequence ID" value="NZ_CP117167.1"/>
</dbReference>
<sequence>MSVIFGKCHFNNKPIANDELSVMQTRLNHWQADNKGIWINNNVGLGHLMLYNTTPSLTEVLPYHHDGPKLTITADARIDNRDELFGKLGIPAIEKTTIPDSILILKAYEKFGERCTEHLIGDFAFAIWDSNKQQLFCARDQMGVKPFFYYTGADFFAFASEKKGIMAIEGVDLAINKQFLFNQLVFPPEQATDTTLYEHIKKLPPAYTLVLNLTNGHRKLQRYWDLDAETETRFATKAEYHEGLLYHFEQAVQCRSLSHYNVGVELSGGMDSSAITGVANNYLKTQEKNLITFSNTLSDDVDNPEITKLDERRYIDAVLEFNNIKDFVYVTQTAFDNLIDELNFAIEVNDGLERWNPLWQLPLKKSAMEHGVRTLLSGFPGDELVTYRGKYYFMDYLDKGQYLKYFLAKKKYPGFNKVEPFIPHGIKYQYSKLKRSLNVGTHERVKQSFETFNVPDHYRKHLRDCIWLDPVYQQQFKSYRHLQRYRLLKPQVNHRLEAETRFGIYFKTEPRFPMADIRLTQFYLSMPNEYKYEGELTRTFYRNTVSKYLPDMLMKRNDKYGSIAPFLSVNKRITTDEVKNLIKQSPEVAFLSKERFDGFDSPYTPGNSKKDKPYPPVEVLLWLIKNKDKIADL</sequence>
<keyword evidence="4" id="KW-0547">Nucleotide-binding</keyword>
<evidence type="ECO:0000256" key="7">
    <source>
        <dbReference type="ARBA" id="ARBA00048741"/>
    </source>
</evidence>
<dbReference type="PIRSF" id="PIRSF001589">
    <property type="entry name" value="Asn_synthetase_glu-h"/>
    <property type="match status" value="1"/>
</dbReference>
<comment type="catalytic activity">
    <reaction evidence="7">
        <text>L-aspartate + L-glutamine + ATP + H2O = L-asparagine + L-glutamate + AMP + diphosphate + H(+)</text>
        <dbReference type="Rhea" id="RHEA:12228"/>
        <dbReference type="ChEBI" id="CHEBI:15377"/>
        <dbReference type="ChEBI" id="CHEBI:15378"/>
        <dbReference type="ChEBI" id="CHEBI:29985"/>
        <dbReference type="ChEBI" id="CHEBI:29991"/>
        <dbReference type="ChEBI" id="CHEBI:30616"/>
        <dbReference type="ChEBI" id="CHEBI:33019"/>
        <dbReference type="ChEBI" id="CHEBI:58048"/>
        <dbReference type="ChEBI" id="CHEBI:58359"/>
        <dbReference type="ChEBI" id="CHEBI:456215"/>
        <dbReference type="EC" id="6.3.5.4"/>
    </reaction>
</comment>
<protein>
    <recommendedName>
        <fullName evidence="3">asparagine synthase (glutamine-hydrolyzing)</fullName>
        <ecNumber evidence="3">6.3.5.4</ecNumber>
    </recommendedName>
</protein>
<dbReference type="SUPFAM" id="SSF52402">
    <property type="entry name" value="Adenine nucleotide alpha hydrolases-like"/>
    <property type="match status" value="1"/>
</dbReference>
<dbReference type="Pfam" id="PF00733">
    <property type="entry name" value="Asn_synthase"/>
    <property type="match status" value="1"/>
</dbReference>
<accession>A0ABY7T6I7</accession>
<evidence type="ECO:0000256" key="3">
    <source>
        <dbReference type="ARBA" id="ARBA00012737"/>
    </source>
</evidence>
<dbReference type="InterPro" id="IPR006426">
    <property type="entry name" value="Asn_synth_AEB"/>
</dbReference>
<dbReference type="InterPro" id="IPR033738">
    <property type="entry name" value="AsnB_N"/>
</dbReference>
<dbReference type="InterPro" id="IPR001962">
    <property type="entry name" value="Asn_synthase"/>
</dbReference>
<evidence type="ECO:0000313" key="10">
    <source>
        <dbReference type="Proteomes" id="UP001216139"/>
    </source>
</evidence>
<evidence type="ECO:0000256" key="6">
    <source>
        <dbReference type="ARBA" id="ARBA00022962"/>
    </source>
</evidence>
<evidence type="ECO:0000259" key="8">
    <source>
        <dbReference type="PROSITE" id="PS51278"/>
    </source>
</evidence>
<evidence type="ECO:0000256" key="1">
    <source>
        <dbReference type="ARBA" id="ARBA00005187"/>
    </source>
</evidence>
<dbReference type="Proteomes" id="UP001216139">
    <property type="component" value="Chromosome"/>
</dbReference>
<proteinExistence type="inferred from homology"/>
<dbReference type="EMBL" id="CP117167">
    <property type="protein sequence ID" value="WCT11883.1"/>
    <property type="molecule type" value="Genomic_DNA"/>
</dbReference>
<dbReference type="InterPro" id="IPR014729">
    <property type="entry name" value="Rossmann-like_a/b/a_fold"/>
</dbReference>
<evidence type="ECO:0000256" key="5">
    <source>
        <dbReference type="ARBA" id="ARBA00022840"/>
    </source>
</evidence>
<keyword evidence="5" id="KW-0067">ATP-binding</keyword>
<evidence type="ECO:0000313" key="9">
    <source>
        <dbReference type="EMBL" id="WCT11883.1"/>
    </source>
</evidence>
<comment type="pathway">
    <text evidence="1">Amino-acid biosynthesis; L-asparagine biosynthesis; L-asparagine from L-aspartate (L-Gln route): step 1/1.</text>
</comment>
<dbReference type="InterPro" id="IPR017932">
    <property type="entry name" value="GATase_2_dom"/>
</dbReference>
<dbReference type="PROSITE" id="PS51278">
    <property type="entry name" value="GATASE_TYPE_2"/>
    <property type="match status" value="1"/>
</dbReference>
<dbReference type="InterPro" id="IPR051786">
    <property type="entry name" value="ASN_synthetase/amidase"/>
</dbReference>
<evidence type="ECO:0000256" key="4">
    <source>
        <dbReference type="ARBA" id="ARBA00022741"/>
    </source>
</evidence>
<name>A0ABY7T6I7_9SPHI</name>
<dbReference type="PANTHER" id="PTHR43284:SF1">
    <property type="entry name" value="ASPARAGINE SYNTHETASE"/>
    <property type="match status" value="1"/>
</dbReference>
<keyword evidence="6" id="KW-0315">Glutamine amidotransferase</keyword>
<dbReference type="EC" id="6.3.5.4" evidence="3"/>
<dbReference type="Gene3D" id="3.40.50.620">
    <property type="entry name" value="HUPs"/>
    <property type="match status" value="1"/>
</dbReference>
<dbReference type="Gene3D" id="3.60.20.10">
    <property type="entry name" value="Glutamine Phosphoribosylpyrophosphate, subunit 1, domain 1"/>
    <property type="match status" value="1"/>
</dbReference>
<evidence type="ECO:0000256" key="2">
    <source>
        <dbReference type="ARBA" id="ARBA00005752"/>
    </source>
</evidence>
<reference evidence="9 10" key="1">
    <citation type="submission" date="2023-02" db="EMBL/GenBank/DDBJ databases">
        <title>Genome sequence of Mucilaginibacter jinjuensis strain KACC 16571.</title>
        <authorList>
            <person name="Kim S."/>
            <person name="Heo J."/>
            <person name="Kwon S.-W."/>
        </authorList>
    </citation>
    <scope>NUCLEOTIDE SEQUENCE [LARGE SCALE GENOMIC DNA]</scope>
    <source>
        <strain evidence="9 10">KACC 16571</strain>
    </source>
</reference>
<gene>
    <name evidence="9" type="ORF">PQO05_24425</name>
</gene>